<comment type="caution">
    <text evidence="2">The sequence shown here is derived from an EMBL/GenBank/DDBJ whole genome shotgun (WGS) entry which is preliminary data.</text>
</comment>
<dbReference type="AlphaFoldDB" id="A0A2K3KHE9"/>
<keyword evidence="1" id="KW-0175">Coiled coil</keyword>
<dbReference type="EMBL" id="ASHM01183877">
    <property type="protein sequence ID" value="PNX65721.1"/>
    <property type="molecule type" value="Genomic_DNA"/>
</dbReference>
<evidence type="ECO:0000256" key="1">
    <source>
        <dbReference type="SAM" id="Coils"/>
    </source>
</evidence>
<evidence type="ECO:0000313" key="2">
    <source>
        <dbReference type="EMBL" id="PNX65721.1"/>
    </source>
</evidence>
<feature type="non-terminal residue" evidence="2">
    <location>
        <position position="78"/>
    </location>
</feature>
<evidence type="ECO:0000313" key="3">
    <source>
        <dbReference type="Proteomes" id="UP000236291"/>
    </source>
</evidence>
<reference evidence="2 3" key="2">
    <citation type="journal article" date="2017" name="Front. Plant Sci.">
        <title>Gene Classification and Mining of Molecular Markers Useful in Red Clover (Trifolium pratense) Breeding.</title>
        <authorList>
            <person name="Istvanek J."/>
            <person name="Dluhosova J."/>
            <person name="Dluhos P."/>
            <person name="Patkova L."/>
            <person name="Nedelnik J."/>
            <person name="Repkova J."/>
        </authorList>
    </citation>
    <scope>NUCLEOTIDE SEQUENCE [LARGE SCALE GENOMIC DNA]</scope>
    <source>
        <strain evidence="3">cv. Tatra</strain>
        <tissue evidence="2">Young leaves</tissue>
    </source>
</reference>
<name>A0A2K3KHE9_TRIPR</name>
<dbReference type="Proteomes" id="UP000236291">
    <property type="component" value="Unassembled WGS sequence"/>
</dbReference>
<feature type="non-terminal residue" evidence="2">
    <location>
        <position position="1"/>
    </location>
</feature>
<sequence length="78" mass="8983">SYKELCLKSEEVCRVSEKQKETISKLQTERTVNLSKISEIGVKCEEGLRTIEEQKAIIANLETDKLKQLEEISKLNEE</sequence>
<proteinExistence type="predicted"/>
<accession>A0A2K3KHE9</accession>
<reference evidence="2 3" key="1">
    <citation type="journal article" date="2014" name="Am. J. Bot.">
        <title>Genome assembly and annotation for red clover (Trifolium pratense; Fabaceae).</title>
        <authorList>
            <person name="Istvanek J."/>
            <person name="Jaros M."/>
            <person name="Krenek A."/>
            <person name="Repkova J."/>
        </authorList>
    </citation>
    <scope>NUCLEOTIDE SEQUENCE [LARGE SCALE GENOMIC DNA]</scope>
    <source>
        <strain evidence="3">cv. Tatra</strain>
        <tissue evidence="2">Young leaves</tissue>
    </source>
</reference>
<protein>
    <submittedName>
        <fullName evidence="2">Uncharacterized protein</fullName>
    </submittedName>
</protein>
<gene>
    <name evidence="2" type="ORF">L195_g062740</name>
</gene>
<feature type="coiled-coil region" evidence="1">
    <location>
        <begin position="51"/>
        <end position="78"/>
    </location>
</feature>
<organism evidence="2 3">
    <name type="scientific">Trifolium pratense</name>
    <name type="common">Red clover</name>
    <dbReference type="NCBI Taxonomy" id="57577"/>
    <lineage>
        <taxon>Eukaryota</taxon>
        <taxon>Viridiplantae</taxon>
        <taxon>Streptophyta</taxon>
        <taxon>Embryophyta</taxon>
        <taxon>Tracheophyta</taxon>
        <taxon>Spermatophyta</taxon>
        <taxon>Magnoliopsida</taxon>
        <taxon>eudicotyledons</taxon>
        <taxon>Gunneridae</taxon>
        <taxon>Pentapetalae</taxon>
        <taxon>rosids</taxon>
        <taxon>fabids</taxon>
        <taxon>Fabales</taxon>
        <taxon>Fabaceae</taxon>
        <taxon>Papilionoideae</taxon>
        <taxon>50 kb inversion clade</taxon>
        <taxon>NPAAA clade</taxon>
        <taxon>Hologalegina</taxon>
        <taxon>IRL clade</taxon>
        <taxon>Trifolieae</taxon>
        <taxon>Trifolium</taxon>
    </lineage>
</organism>